<feature type="compositionally biased region" description="Basic and acidic residues" evidence="1">
    <location>
        <begin position="270"/>
        <end position="282"/>
    </location>
</feature>
<proteinExistence type="predicted"/>
<organism evidence="2 3">
    <name type="scientific">Glomus cerebriforme</name>
    <dbReference type="NCBI Taxonomy" id="658196"/>
    <lineage>
        <taxon>Eukaryota</taxon>
        <taxon>Fungi</taxon>
        <taxon>Fungi incertae sedis</taxon>
        <taxon>Mucoromycota</taxon>
        <taxon>Glomeromycotina</taxon>
        <taxon>Glomeromycetes</taxon>
        <taxon>Glomerales</taxon>
        <taxon>Glomeraceae</taxon>
        <taxon>Glomus</taxon>
    </lineage>
</organism>
<dbReference type="EMBL" id="QKYT01000212">
    <property type="protein sequence ID" value="RIA89636.1"/>
    <property type="molecule type" value="Genomic_DNA"/>
</dbReference>
<reference evidence="2 3" key="1">
    <citation type="submission" date="2018-06" db="EMBL/GenBank/DDBJ databases">
        <title>Comparative genomics reveals the genomic features of Rhizophagus irregularis, R. cerebriforme, R. diaphanum and Gigaspora rosea, and their symbiotic lifestyle signature.</title>
        <authorList>
            <person name="Morin E."/>
            <person name="San Clemente H."/>
            <person name="Chen E.C.H."/>
            <person name="De La Providencia I."/>
            <person name="Hainaut M."/>
            <person name="Kuo A."/>
            <person name="Kohler A."/>
            <person name="Murat C."/>
            <person name="Tang N."/>
            <person name="Roy S."/>
            <person name="Loubradou J."/>
            <person name="Henrissat B."/>
            <person name="Grigoriev I.V."/>
            <person name="Corradi N."/>
            <person name="Roux C."/>
            <person name="Martin F.M."/>
        </authorList>
    </citation>
    <scope>NUCLEOTIDE SEQUENCE [LARGE SCALE GENOMIC DNA]</scope>
    <source>
        <strain evidence="2 3">DAOM 227022</strain>
    </source>
</reference>
<protein>
    <submittedName>
        <fullName evidence="2">Uncharacterized protein</fullName>
    </submittedName>
</protein>
<sequence length="298" mass="33701">MPSYQQATKEFMDITSYNQIDRIDQIIWNELFDSAPGDKWDKKENEHFSSTPEGMNTLARLLEIIEGEMNSSAQLLKINRNELFGSPFGGVTLYLSLITISTTQDLVTSPTSLITQIQNLALHEPMLIQDIISLESINLISLVPSQSSNIHKEFSLSNLISDFIPMDTTLSNDPVIKKNKKKVKKDKHTSIVNIDTLDEHFTPISTSTDMFINFTEQPPILSTYFFSSEVSIGILDKTHSFIPSPASTPNQDDNIHPLSFEARVLETGFNDDRNDELNHVETEESDEDTDDKDVDIKR</sequence>
<comment type="caution">
    <text evidence="2">The sequence shown here is derived from an EMBL/GenBank/DDBJ whole genome shotgun (WGS) entry which is preliminary data.</text>
</comment>
<feature type="compositionally biased region" description="Acidic residues" evidence="1">
    <location>
        <begin position="283"/>
        <end position="298"/>
    </location>
</feature>
<evidence type="ECO:0000313" key="3">
    <source>
        <dbReference type="Proteomes" id="UP000265703"/>
    </source>
</evidence>
<evidence type="ECO:0000256" key="1">
    <source>
        <dbReference type="SAM" id="MobiDB-lite"/>
    </source>
</evidence>
<gene>
    <name evidence="2" type="ORF">C1645_824566</name>
</gene>
<dbReference type="AlphaFoldDB" id="A0A397SYD9"/>
<evidence type="ECO:0000313" key="2">
    <source>
        <dbReference type="EMBL" id="RIA89636.1"/>
    </source>
</evidence>
<keyword evidence="3" id="KW-1185">Reference proteome</keyword>
<name>A0A397SYD9_9GLOM</name>
<dbReference type="Proteomes" id="UP000265703">
    <property type="component" value="Unassembled WGS sequence"/>
</dbReference>
<feature type="region of interest" description="Disordered" evidence="1">
    <location>
        <begin position="267"/>
        <end position="298"/>
    </location>
</feature>
<accession>A0A397SYD9</accession>